<feature type="domain" description="Rhodanese" evidence="1">
    <location>
        <begin position="36"/>
        <end position="117"/>
    </location>
</feature>
<dbReference type="InterPro" id="IPR001763">
    <property type="entry name" value="Rhodanese-like_dom"/>
</dbReference>
<dbReference type="RefSeq" id="WP_029054439.1">
    <property type="nucleotide sequence ID" value="NZ_CP015108.1"/>
</dbReference>
<evidence type="ECO:0000313" key="2">
    <source>
        <dbReference type="EMBL" id="ARF13510.1"/>
    </source>
</evidence>
<dbReference type="SUPFAM" id="SSF52821">
    <property type="entry name" value="Rhodanese/Cell cycle control phosphatase"/>
    <property type="match status" value="1"/>
</dbReference>
<evidence type="ECO:0000313" key="3">
    <source>
        <dbReference type="Proteomes" id="UP000192486"/>
    </source>
</evidence>
<dbReference type="Pfam" id="PF00581">
    <property type="entry name" value="Rhodanese"/>
    <property type="match status" value="1"/>
</dbReference>
<dbReference type="InterPro" id="IPR050229">
    <property type="entry name" value="GlpE_sulfurtransferase"/>
</dbReference>
<dbReference type="PROSITE" id="PS50206">
    <property type="entry name" value="RHODANESE_3"/>
    <property type="match status" value="1"/>
</dbReference>
<proteinExistence type="predicted"/>
<gene>
    <name evidence="2" type="ORF">SporoS204_04635</name>
</gene>
<dbReference type="SMART" id="SM00450">
    <property type="entry name" value="RHOD"/>
    <property type="match status" value="1"/>
</dbReference>
<dbReference type="Proteomes" id="UP000192486">
    <property type="component" value="Chromosome"/>
</dbReference>
<name>A0ABM6JTP0_SPOUR</name>
<keyword evidence="3" id="KW-1185">Reference proteome</keyword>
<dbReference type="InterPro" id="IPR036873">
    <property type="entry name" value="Rhodanese-like_dom_sf"/>
</dbReference>
<accession>A0ABM6JTP0</accession>
<protein>
    <submittedName>
        <fullName evidence="2">Rhodanese</fullName>
    </submittedName>
</protein>
<dbReference type="Gene3D" id="3.40.250.10">
    <property type="entry name" value="Rhodanese-like domain"/>
    <property type="match status" value="1"/>
</dbReference>
<evidence type="ECO:0000259" key="1">
    <source>
        <dbReference type="PROSITE" id="PS50206"/>
    </source>
</evidence>
<dbReference type="CDD" id="cd00158">
    <property type="entry name" value="RHOD"/>
    <property type="match status" value="1"/>
</dbReference>
<dbReference type="PANTHER" id="PTHR43031">
    <property type="entry name" value="FAD-DEPENDENT OXIDOREDUCTASE"/>
    <property type="match status" value="1"/>
</dbReference>
<dbReference type="PANTHER" id="PTHR43031:SF17">
    <property type="entry name" value="SULFURTRANSFERASE YTWF-RELATED"/>
    <property type="match status" value="1"/>
</dbReference>
<reference evidence="2 3" key="1">
    <citation type="submission" date="2016-04" db="EMBL/GenBank/DDBJ databases">
        <title>Comparative Genomics and Epigenetics of Sporosarcina ureae.</title>
        <authorList>
            <person name="Oliver A.S."/>
            <person name="Cooper K.K."/>
        </authorList>
    </citation>
    <scope>NUCLEOTIDE SEQUENCE [LARGE SCALE GENOMIC DNA]</scope>
    <source>
        <strain evidence="2 3">S204</strain>
    </source>
</reference>
<sequence length="117" mass="13002">MGWIIIALLVGLVVWRLKPAKGVQTISTEQLKDRLKDQNVQLIDVRSQAEYKGRHIKQFKNIPLNVLSNKMGTLKKDQEVIVICQSGMRSSNAAGQLKKAGFVKVTNVRGGMSAWQG</sequence>
<organism evidence="2 3">
    <name type="scientific">Sporosarcina ureae</name>
    <dbReference type="NCBI Taxonomy" id="1571"/>
    <lineage>
        <taxon>Bacteria</taxon>
        <taxon>Bacillati</taxon>
        <taxon>Bacillota</taxon>
        <taxon>Bacilli</taxon>
        <taxon>Bacillales</taxon>
        <taxon>Caryophanaceae</taxon>
        <taxon>Sporosarcina</taxon>
    </lineage>
</organism>
<dbReference type="EMBL" id="CP015108">
    <property type="protein sequence ID" value="ARF13510.1"/>
    <property type="molecule type" value="Genomic_DNA"/>
</dbReference>